<dbReference type="AlphaFoldDB" id="A0A8J3IMA0"/>
<comment type="catalytic activity">
    <reaction evidence="13 16">
        <text>(4R,5S)-dethiobiotin + (sulfur carrier)-SH + 2 reduced [2Fe-2S]-[ferredoxin] + 2 S-adenosyl-L-methionine = (sulfur carrier)-H + biotin + 2 5'-deoxyadenosine + 2 L-methionine + 2 oxidized [2Fe-2S]-[ferredoxin]</text>
        <dbReference type="Rhea" id="RHEA:22060"/>
        <dbReference type="Rhea" id="RHEA-COMP:10000"/>
        <dbReference type="Rhea" id="RHEA-COMP:10001"/>
        <dbReference type="Rhea" id="RHEA-COMP:14737"/>
        <dbReference type="Rhea" id="RHEA-COMP:14739"/>
        <dbReference type="ChEBI" id="CHEBI:17319"/>
        <dbReference type="ChEBI" id="CHEBI:29917"/>
        <dbReference type="ChEBI" id="CHEBI:33737"/>
        <dbReference type="ChEBI" id="CHEBI:33738"/>
        <dbReference type="ChEBI" id="CHEBI:57586"/>
        <dbReference type="ChEBI" id="CHEBI:57844"/>
        <dbReference type="ChEBI" id="CHEBI:59789"/>
        <dbReference type="ChEBI" id="CHEBI:64428"/>
        <dbReference type="ChEBI" id="CHEBI:149473"/>
        <dbReference type="EC" id="2.8.1.6"/>
    </reaction>
</comment>
<dbReference type="PANTHER" id="PTHR22976">
    <property type="entry name" value="BIOTIN SYNTHASE"/>
    <property type="match status" value="1"/>
</dbReference>
<feature type="binding site" evidence="16 17">
    <location>
        <position position="144"/>
    </location>
    <ligand>
        <name>[2Fe-2S] cluster</name>
        <dbReference type="ChEBI" id="CHEBI:190135"/>
    </ligand>
</feature>
<evidence type="ECO:0000256" key="10">
    <source>
        <dbReference type="ARBA" id="ARBA00022756"/>
    </source>
</evidence>
<evidence type="ECO:0000256" key="1">
    <source>
        <dbReference type="ARBA" id="ARBA00004942"/>
    </source>
</evidence>
<feature type="binding site" evidence="16 17">
    <location>
        <position position="275"/>
    </location>
    <ligand>
        <name>[2Fe-2S] cluster</name>
        <dbReference type="ChEBI" id="CHEBI:190135"/>
    </ligand>
</feature>
<dbReference type="SMART" id="SM00729">
    <property type="entry name" value="Elp3"/>
    <property type="match status" value="1"/>
</dbReference>
<comment type="caution">
    <text evidence="19">The sequence shown here is derived from an EMBL/GenBank/DDBJ whole genome shotgun (WGS) entry which is preliminary data.</text>
</comment>
<dbReference type="RefSeq" id="WP_220205733.1">
    <property type="nucleotide sequence ID" value="NZ_BNJK01000001.1"/>
</dbReference>
<evidence type="ECO:0000256" key="7">
    <source>
        <dbReference type="ARBA" id="ARBA00022691"/>
    </source>
</evidence>
<comment type="cofactor">
    <cofactor evidence="16">
        <name>[2Fe-2S] cluster</name>
        <dbReference type="ChEBI" id="CHEBI:190135"/>
    </cofactor>
    <text evidence="16">Binds 1 [2Fe-2S] cluster. The cluster is coordinated with 3 cysteines and 1 arginine.</text>
</comment>
<dbReference type="NCBIfam" id="TIGR00433">
    <property type="entry name" value="bioB"/>
    <property type="match status" value="1"/>
</dbReference>
<keyword evidence="6 16" id="KW-0808">Transferase</keyword>
<evidence type="ECO:0000259" key="18">
    <source>
        <dbReference type="PROSITE" id="PS51918"/>
    </source>
</evidence>
<evidence type="ECO:0000256" key="9">
    <source>
        <dbReference type="ARBA" id="ARBA00022723"/>
    </source>
</evidence>
<feature type="binding site" evidence="16 17">
    <location>
        <position position="112"/>
    </location>
    <ligand>
        <name>[2Fe-2S] cluster</name>
        <dbReference type="ChEBI" id="CHEBI:190135"/>
    </ligand>
</feature>
<dbReference type="HAMAP" id="MF_01694">
    <property type="entry name" value="BioB"/>
    <property type="match status" value="1"/>
</dbReference>
<dbReference type="Gene3D" id="3.20.20.70">
    <property type="entry name" value="Aldolase class I"/>
    <property type="match status" value="1"/>
</dbReference>
<comment type="cofactor">
    <cofactor evidence="16 17">
        <name>[4Fe-4S] cluster</name>
        <dbReference type="ChEBI" id="CHEBI:49883"/>
    </cofactor>
    <text evidence="16 17">Binds 1 [4Fe-4S] cluster. The cluster is coordinated with 3 cysteines and an exchangeable S-adenosyl-L-methionine.</text>
</comment>
<comment type="subunit">
    <text evidence="3 16">Homodimer.</text>
</comment>
<dbReference type="PIRSF" id="PIRSF001619">
    <property type="entry name" value="Biotin_synth"/>
    <property type="match status" value="1"/>
</dbReference>
<dbReference type="CDD" id="cd01335">
    <property type="entry name" value="Radical_SAM"/>
    <property type="match status" value="1"/>
</dbReference>
<dbReference type="SFLD" id="SFLDG01278">
    <property type="entry name" value="biotin_synthase_like"/>
    <property type="match status" value="1"/>
</dbReference>
<comment type="cofactor">
    <cofactor evidence="17">
        <name>[2Fe-2S] cluster</name>
        <dbReference type="ChEBI" id="CHEBI:190135"/>
    </cofactor>
    <text evidence="17">Binds 1 [2Fe-2S] cluster. The cluster is coordinated with 3 cysteines and 1 arginine.</text>
</comment>
<dbReference type="UniPathway" id="UPA00078">
    <property type="reaction ID" value="UER00162"/>
</dbReference>
<evidence type="ECO:0000313" key="19">
    <source>
        <dbReference type="EMBL" id="GHO95030.1"/>
    </source>
</evidence>
<dbReference type="GO" id="GO:0005506">
    <property type="term" value="F:iron ion binding"/>
    <property type="evidence" value="ECO:0007669"/>
    <property type="project" value="UniProtKB-UniRule"/>
</dbReference>
<keyword evidence="9 16" id="KW-0479">Metal-binding</keyword>
<dbReference type="InterPro" id="IPR007197">
    <property type="entry name" value="rSAM"/>
</dbReference>
<reference evidence="19" key="1">
    <citation type="submission" date="2020-10" db="EMBL/GenBank/DDBJ databases">
        <title>Taxonomic study of unclassified bacteria belonging to the class Ktedonobacteria.</title>
        <authorList>
            <person name="Yabe S."/>
            <person name="Wang C.M."/>
            <person name="Zheng Y."/>
            <person name="Sakai Y."/>
            <person name="Cavaletti L."/>
            <person name="Monciardini P."/>
            <person name="Donadio S."/>
        </authorList>
    </citation>
    <scope>NUCLEOTIDE SEQUENCE</scope>
    <source>
        <strain evidence="19">ID150040</strain>
    </source>
</reference>
<dbReference type="GO" id="GO:0051539">
    <property type="term" value="F:4 iron, 4 sulfur cluster binding"/>
    <property type="evidence" value="ECO:0007669"/>
    <property type="project" value="UniProtKB-KW"/>
</dbReference>
<keyword evidence="10 16" id="KW-0093">Biotin biosynthesis</keyword>
<dbReference type="SFLD" id="SFLDG01060">
    <property type="entry name" value="BATS_domain_containing"/>
    <property type="match status" value="1"/>
</dbReference>
<feature type="binding site" evidence="16 17">
    <location>
        <position position="75"/>
    </location>
    <ligand>
        <name>[4Fe-4S] cluster</name>
        <dbReference type="ChEBI" id="CHEBI:49883"/>
        <note>4Fe-4S-S-AdoMet</note>
    </ligand>
</feature>
<keyword evidence="5 16" id="KW-0004">4Fe-4S</keyword>
<evidence type="ECO:0000256" key="2">
    <source>
        <dbReference type="ARBA" id="ARBA00010765"/>
    </source>
</evidence>
<evidence type="ECO:0000256" key="5">
    <source>
        <dbReference type="ARBA" id="ARBA00022485"/>
    </source>
</evidence>
<dbReference type="InterPro" id="IPR002684">
    <property type="entry name" value="Biotin_synth/BioAB"/>
</dbReference>
<dbReference type="InterPro" id="IPR006638">
    <property type="entry name" value="Elp3/MiaA/NifB-like_rSAM"/>
</dbReference>
<evidence type="ECO:0000256" key="17">
    <source>
        <dbReference type="PIRSR" id="PIRSR001619-1"/>
    </source>
</evidence>
<evidence type="ECO:0000256" key="12">
    <source>
        <dbReference type="ARBA" id="ARBA00023014"/>
    </source>
</evidence>
<evidence type="ECO:0000256" key="15">
    <source>
        <dbReference type="ARBA" id="ARBA00070199"/>
    </source>
</evidence>
<comment type="function">
    <text evidence="14 16">Catalyzes the conversion of dethiobiotin (DTB) to biotin by the insertion of a sulfur atom into dethiobiotin via a radical-based mechanism.</text>
</comment>
<feature type="binding site" evidence="16 17">
    <location>
        <position position="68"/>
    </location>
    <ligand>
        <name>[4Fe-4S] cluster</name>
        <dbReference type="ChEBI" id="CHEBI:49883"/>
        <note>4Fe-4S-S-AdoMet</note>
    </ligand>
</feature>
<feature type="binding site" evidence="16 17">
    <location>
        <position position="204"/>
    </location>
    <ligand>
        <name>[2Fe-2S] cluster</name>
        <dbReference type="ChEBI" id="CHEBI:190135"/>
    </ligand>
</feature>
<keyword evidence="20" id="KW-1185">Reference proteome</keyword>
<keyword evidence="11 16" id="KW-0408">Iron</keyword>
<keyword evidence="7 16" id="KW-0949">S-adenosyl-L-methionine</keyword>
<evidence type="ECO:0000256" key="3">
    <source>
        <dbReference type="ARBA" id="ARBA00011738"/>
    </source>
</evidence>
<dbReference type="InterPro" id="IPR058240">
    <property type="entry name" value="rSAM_sf"/>
</dbReference>
<dbReference type="PANTHER" id="PTHR22976:SF2">
    <property type="entry name" value="BIOTIN SYNTHASE, MITOCHONDRIAL"/>
    <property type="match status" value="1"/>
</dbReference>
<dbReference type="Pfam" id="PF04055">
    <property type="entry name" value="Radical_SAM"/>
    <property type="match status" value="1"/>
</dbReference>
<dbReference type="InterPro" id="IPR024177">
    <property type="entry name" value="Biotin_synthase"/>
</dbReference>
<dbReference type="PROSITE" id="PS51918">
    <property type="entry name" value="RADICAL_SAM"/>
    <property type="match status" value="1"/>
</dbReference>
<proteinExistence type="inferred from homology"/>
<comment type="similarity">
    <text evidence="2 16">Belongs to the radical SAM superfamily. Biotin synthase family.</text>
</comment>
<evidence type="ECO:0000256" key="8">
    <source>
        <dbReference type="ARBA" id="ARBA00022714"/>
    </source>
</evidence>
<dbReference type="GO" id="GO:0051537">
    <property type="term" value="F:2 iron, 2 sulfur cluster binding"/>
    <property type="evidence" value="ECO:0007669"/>
    <property type="project" value="UniProtKB-KW"/>
</dbReference>
<dbReference type="Proteomes" id="UP000597444">
    <property type="component" value="Unassembled WGS sequence"/>
</dbReference>
<keyword evidence="12 16" id="KW-0411">Iron-sulfur</keyword>
<protein>
    <recommendedName>
        <fullName evidence="15 16">Biotin synthase</fullName>
        <ecNumber evidence="4 16">2.8.1.6</ecNumber>
    </recommendedName>
</protein>
<dbReference type="SMART" id="SM00876">
    <property type="entry name" value="BATS"/>
    <property type="match status" value="1"/>
</dbReference>
<name>A0A8J3IMA0_9CHLR</name>
<dbReference type="SUPFAM" id="SSF102114">
    <property type="entry name" value="Radical SAM enzymes"/>
    <property type="match status" value="1"/>
</dbReference>
<gene>
    <name evidence="16 19" type="primary">bioB</name>
    <name evidence="19" type="ORF">KSF_050780</name>
</gene>
<sequence>MEHNHYFQALADKSIAGETLTRTECQAILHCSDTHLLDLLSATFRVREHFCGRRMHLHMLINAKSGLCPEDCHYCSQSRISTADIERYPMVSMQRLLEQAHVAKQARCRRYCIVISTRGATQREINFIAQAVRRIREEVGIACCCSLGLISEEKAHQLYEAGVEQYNHNINTSEQYYPQICTTHTYQDRIETLQGARRAGLKLCSGAIFGQGESEEDIIDIALALRELEPQSIPVNFLFAIKGTPFEHYKQSLSPNDCLRILCLIRLLNPGQEVRLSAARERYLRSLQPLALYVANSVFVSGYLTEPGEDYHETWQMIADLGFELEEHPINEETTCTPDACS</sequence>
<comment type="pathway">
    <text evidence="1 16">Cofactor biosynthesis; biotin biosynthesis; biotin from 7,8-diaminononanoate: step 2/2.</text>
</comment>
<organism evidence="19 20">
    <name type="scientific">Reticulibacter mediterranei</name>
    <dbReference type="NCBI Taxonomy" id="2778369"/>
    <lineage>
        <taxon>Bacteria</taxon>
        <taxon>Bacillati</taxon>
        <taxon>Chloroflexota</taxon>
        <taxon>Ktedonobacteria</taxon>
        <taxon>Ktedonobacterales</taxon>
        <taxon>Reticulibacteraceae</taxon>
        <taxon>Reticulibacter</taxon>
    </lineage>
</organism>
<keyword evidence="8 16" id="KW-0001">2Fe-2S</keyword>
<evidence type="ECO:0000256" key="4">
    <source>
        <dbReference type="ARBA" id="ARBA00012236"/>
    </source>
</evidence>
<dbReference type="InterPro" id="IPR013785">
    <property type="entry name" value="Aldolase_TIM"/>
</dbReference>
<dbReference type="InterPro" id="IPR010722">
    <property type="entry name" value="BATS_dom"/>
</dbReference>
<dbReference type="GO" id="GO:0004076">
    <property type="term" value="F:biotin synthase activity"/>
    <property type="evidence" value="ECO:0007669"/>
    <property type="project" value="UniProtKB-UniRule"/>
</dbReference>
<accession>A0A8J3IMA0</accession>
<evidence type="ECO:0000256" key="6">
    <source>
        <dbReference type="ARBA" id="ARBA00022679"/>
    </source>
</evidence>
<feature type="domain" description="Radical SAM core" evidence="18">
    <location>
        <begin position="53"/>
        <end position="273"/>
    </location>
</feature>
<evidence type="ECO:0000256" key="16">
    <source>
        <dbReference type="HAMAP-Rule" id="MF_01694"/>
    </source>
</evidence>
<evidence type="ECO:0000256" key="11">
    <source>
        <dbReference type="ARBA" id="ARBA00023004"/>
    </source>
</evidence>
<feature type="binding site" evidence="16 17">
    <location>
        <position position="72"/>
    </location>
    <ligand>
        <name>[4Fe-4S] cluster</name>
        <dbReference type="ChEBI" id="CHEBI:49883"/>
        <note>4Fe-4S-S-AdoMet</note>
    </ligand>
</feature>
<dbReference type="FunFam" id="3.20.20.70:FF:000026">
    <property type="entry name" value="Biotin synthase"/>
    <property type="match status" value="1"/>
</dbReference>
<dbReference type="Pfam" id="PF06968">
    <property type="entry name" value="BATS"/>
    <property type="match status" value="1"/>
</dbReference>
<evidence type="ECO:0000313" key="20">
    <source>
        <dbReference type="Proteomes" id="UP000597444"/>
    </source>
</evidence>
<dbReference type="EMBL" id="BNJK01000001">
    <property type="protein sequence ID" value="GHO95030.1"/>
    <property type="molecule type" value="Genomic_DNA"/>
</dbReference>
<dbReference type="GO" id="GO:0009102">
    <property type="term" value="P:biotin biosynthetic process"/>
    <property type="evidence" value="ECO:0007669"/>
    <property type="project" value="UniProtKB-UniRule"/>
</dbReference>
<evidence type="ECO:0000256" key="14">
    <source>
        <dbReference type="ARBA" id="ARBA00057568"/>
    </source>
</evidence>
<dbReference type="EC" id="2.8.1.6" evidence="4 16"/>
<evidence type="ECO:0000256" key="13">
    <source>
        <dbReference type="ARBA" id="ARBA00051157"/>
    </source>
</evidence>
<dbReference type="SFLD" id="SFLDS00029">
    <property type="entry name" value="Radical_SAM"/>
    <property type="match status" value="1"/>
</dbReference>